<evidence type="ECO:0000313" key="2">
    <source>
        <dbReference type="Proteomes" id="UP000499080"/>
    </source>
</evidence>
<accession>A0A4Y2REA6</accession>
<keyword evidence="2" id="KW-1185">Reference proteome</keyword>
<evidence type="ECO:0000313" key="1">
    <source>
        <dbReference type="EMBL" id="GBN74023.1"/>
    </source>
</evidence>
<dbReference type="EMBL" id="BGPR01016749">
    <property type="protein sequence ID" value="GBN74023.1"/>
    <property type="molecule type" value="Genomic_DNA"/>
</dbReference>
<gene>
    <name evidence="1" type="ORF">AVEN_167822_1</name>
</gene>
<sequence>MDLHSLTAAIPVGFGSDFDSHAVKLVSGPSQSGSFSDHNSDVVFRGHVYSTTICRHVEQFAAKHQKIQKFHSLYCYGHGQTRLPLSATVTSLLLSVFTNNFRLKQKCLTESYCLMIK</sequence>
<dbReference type="AlphaFoldDB" id="A0A4Y2REA6"/>
<proteinExistence type="predicted"/>
<protein>
    <submittedName>
        <fullName evidence="1">Uncharacterized protein</fullName>
    </submittedName>
</protein>
<organism evidence="1 2">
    <name type="scientific">Araneus ventricosus</name>
    <name type="common">Orbweaver spider</name>
    <name type="synonym">Epeira ventricosa</name>
    <dbReference type="NCBI Taxonomy" id="182803"/>
    <lineage>
        <taxon>Eukaryota</taxon>
        <taxon>Metazoa</taxon>
        <taxon>Ecdysozoa</taxon>
        <taxon>Arthropoda</taxon>
        <taxon>Chelicerata</taxon>
        <taxon>Arachnida</taxon>
        <taxon>Araneae</taxon>
        <taxon>Araneomorphae</taxon>
        <taxon>Entelegynae</taxon>
        <taxon>Araneoidea</taxon>
        <taxon>Araneidae</taxon>
        <taxon>Araneus</taxon>
    </lineage>
</organism>
<name>A0A4Y2REA6_ARAVE</name>
<dbReference type="Proteomes" id="UP000499080">
    <property type="component" value="Unassembled WGS sequence"/>
</dbReference>
<reference evidence="1 2" key="1">
    <citation type="journal article" date="2019" name="Sci. Rep.">
        <title>Orb-weaving spider Araneus ventricosus genome elucidates the spidroin gene catalogue.</title>
        <authorList>
            <person name="Kono N."/>
            <person name="Nakamura H."/>
            <person name="Ohtoshi R."/>
            <person name="Moran D.A.P."/>
            <person name="Shinohara A."/>
            <person name="Yoshida Y."/>
            <person name="Fujiwara M."/>
            <person name="Mori M."/>
            <person name="Tomita M."/>
            <person name="Arakawa K."/>
        </authorList>
    </citation>
    <scope>NUCLEOTIDE SEQUENCE [LARGE SCALE GENOMIC DNA]</scope>
</reference>
<comment type="caution">
    <text evidence="1">The sequence shown here is derived from an EMBL/GenBank/DDBJ whole genome shotgun (WGS) entry which is preliminary data.</text>
</comment>